<dbReference type="Proteomes" id="UP000677228">
    <property type="component" value="Unassembled WGS sequence"/>
</dbReference>
<dbReference type="PANTHER" id="PTHR42870:SF1">
    <property type="entry name" value="NON-SPECIFIC LIPID-TRANSFER PROTEIN-LIKE 2"/>
    <property type="match status" value="1"/>
</dbReference>
<dbReference type="InterPro" id="IPR020616">
    <property type="entry name" value="Thiolase_N"/>
</dbReference>
<organism evidence="3 5">
    <name type="scientific">Didymodactylos carnosus</name>
    <dbReference type="NCBI Taxonomy" id="1234261"/>
    <lineage>
        <taxon>Eukaryota</taxon>
        <taxon>Metazoa</taxon>
        <taxon>Spiralia</taxon>
        <taxon>Gnathifera</taxon>
        <taxon>Rotifera</taxon>
        <taxon>Eurotatoria</taxon>
        <taxon>Bdelloidea</taxon>
        <taxon>Philodinida</taxon>
        <taxon>Philodinidae</taxon>
        <taxon>Didymodactylos</taxon>
    </lineage>
</organism>
<reference evidence="3" key="1">
    <citation type="submission" date="2021-02" db="EMBL/GenBank/DDBJ databases">
        <authorList>
            <person name="Nowell W R."/>
        </authorList>
    </citation>
    <scope>NUCLEOTIDE SEQUENCE</scope>
</reference>
<evidence type="ECO:0000259" key="2">
    <source>
        <dbReference type="Pfam" id="PF00108"/>
    </source>
</evidence>
<dbReference type="PANTHER" id="PTHR42870">
    <property type="entry name" value="ACETYL-COA C-ACETYLTRANSFERASE"/>
    <property type="match status" value="1"/>
</dbReference>
<dbReference type="Proteomes" id="UP000682733">
    <property type="component" value="Unassembled WGS sequence"/>
</dbReference>
<dbReference type="InterPro" id="IPR016039">
    <property type="entry name" value="Thiolase-like"/>
</dbReference>
<protein>
    <recommendedName>
        <fullName evidence="2">Thiolase N-terminal domain-containing protein</fullName>
    </recommendedName>
</protein>
<evidence type="ECO:0000313" key="5">
    <source>
        <dbReference type="Proteomes" id="UP000677228"/>
    </source>
</evidence>
<evidence type="ECO:0000256" key="1">
    <source>
        <dbReference type="ARBA" id="ARBA00022679"/>
    </source>
</evidence>
<dbReference type="AlphaFoldDB" id="A0A8S2EY10"/>
<dbReference type="SUPFAM" id="SSF53901">
    <property type="entry name" value="Thiolase-like"/>
    <property type="match status" value="1"/>
</dbReference>
<evidence type="ECO:0000313" key="3">
    <source>
        <dbReference type="EMBL" id="CAF1269667.1"/>
    </source>
</evidence>
<dbReference type="InterPro" id="IPR020615">
    <property type="entry name" value="Thiolase_acyl_enz_int_AS"/>
</dbReference>
<proteinExistence type="predicted"/>
<evidence type="ECO:0000313" key="4">
    <source>
        <dbReference type="EMBL" id="CAF4075407.1"/>
    </source>
</evidence>
<feature type="domain" description="Thiolase N-terminal" evidence="2">
    <location>
        <begin position="13"/>
        <end position="98"/>
    </location>
</feature>
<dbReference type="EMBL" id="CAJOBA010039307">
    <property type="protein sequence ID" value="CAF4075407.1"/>
    <property type="molecule type" value="Genomic_DNA"/>
</dbReference>
<sequence>MTKWICQYFYFKVTKALRDANLSYNNIEEAAVGYVYGDSTCGQRALYPIGLTGIPIFNVNNNCSTGSSALLLAARHIQGGLVDCALALGFEKMQRGSLSSQVSLSVSD</sequence>
<dbReference type="PROSITE" id="PS00098">
    <property type="entry name" value="THIOLASE_1"/>
    <property type="match status" value="1"/>
</dbReference>
<dbReference type="Gene3D" id="3.40.47.10">
    <property type="match status" value="1"/>
</dbReference>
<dbReference type="Pfam" id="PF00108">
    <property type="entry name" value="Thiolase_N"/>
    <property type="match status" value="1"/>
</dbReference>
<accession>A0A8S2EY10</accession>
<comment type="caution">
    <text evidence="3">The sequence shown here is derived from an EMBL/GenBank/DDBJ whole genome shotgun (WGS) entry which is preliminary data.</text>
</comment>
<keyword evidence="1" id="KW-0808">Transferase</keyword>
<name>A0A8S2EY10_9BILA</name>
<gene>
    <name evidence="3" type="ORF">OVA965_LOCUS27124</name>
    <name evidence="4" type="ORF">TMI583_LOCUS27870</name>
</gene>
<dbReference type="GO" id="GO:0016747">
    <property type="term" value="F:acyltransferase activity, transferring groups other than amino-acyl groups"/>
    <property type="evidence" value="ECO:0007669"/>
    <property type="project" value="InterPro"/>
</dbReference>
<dbReference type="EMBL" id="CAJNOK010017745">
    <property type="protein sequence ID" value="CAF1269667.1"/>
    <property type="molecule type" value="Genomic_DNA"/>
</dbReference>